<keyword evidence="3" id="KW-1185">Reference proteome</keyword>
<feature type="transmembrane region" description="Helical" evidence="1">
    <location>
        <begin position="80"/>
        <end position="100"/>
    </location>
</feature>
<dbReference type="Proteomes" id="UP000242258">
    <property type="component" value="Unassembled WGS sequence"/>
</dbReference>
<keyword evidence="1" id="KW-0812">Transmembrane</keyword>
<dbReference type="Pfam" id="PF20398">
    <property type="entry name" value="DUF6691"/>
    <property type="match status" value="1"/>
</dbReference>
<feature type="transmembrane region" description="Helical" evidence="1">
    <location>
        <begin position="40"/>
        <end position="60"/>
    </location>
</feature>
<keyword evidence="1" id="KW-0472">Membrane</keyword>
<name>A0A1E7Q8K0_9GAMM</name>
<dbReference type="EMBL" id="MKEK01000001">
    <property type="protein sequence ID" value="OEY70522.1"/>
    <property type="molecule type" value="Genomic_DNA"/>
</dbReference>
<protein>
    <recommendedName>
        <fullName evidence="4">Transporter</fullName>
    </recommendedName>
</protein>
<keyword evidence="1" id="KW-1133">Transmembrane helix</keyword>
<dbReference type="InterPro" id="IPR046513">
    <property type="entry name" value="DUF6691"/>
</dbReference>
<evidence type="ECO:0008006" key="4">
    <source>
        <dbReference type="Google" id="ProtNLM"/>
    </source>
</evidence>
<accession>A0A1E7Q8K0</accession>
<organism evidence="2 3">
    <name type="scientific">Rheinheimera salexigens</name>
    <dbReference type="NCBI Taxonomy" id="1628148"/>
    <lineage>
        <taxon>Bacteria</taxon>
        <taxon>Pseudomonadati</taxon>
        <taxon>Pseudomonadota</taxon>
        <taxon>Gammaproteobacteria</taxon>
        <taxon>Chromatiales</taxon>
        <taxon>Chromatiaceae</taxon>
        <taxon>Rheinheimera</taxon>
    </lineage>
</organism>
<evidence type="ECO:0000313" key="2">
    <source>
        <dbReference type="EMBL" id="OEY70522.1"/>
    </source>
</evidence>
<evidence type="ECO:0000256" key="1">
    <source>
        <dbReference type="SAM" id="Phobius"/>
    </source>
</evidence>
<reference evidence="3" key="1">
    <citation type="submission" date="2016-09" db="EMBL/GenBank/DDBJ databases">
        <authorList>
            <person name="Wan X."/>
            <person name="Hou S."/>
        </authorList>
    </citation>
    <scope>NUCLEOTIDE SEQUENCE [LARGE SCALE GENOMIC DNA]</scope>
    <source>
        <strain evidence="3">KH87</strain>
    </source>
</reference>
<feature type="transmembrane region" description="Helical" evidence="1">
    <location>
        <begin position="106"/>
        <end position="129"/>
    </location>
</feature>
<dbReference type="AlphaFoldDB" id="A0A1E7Q8K0"/>
<comment type="caution">
    <text evidence="2">The sequence shown here is derived from an EMBL/GenBank/DDBJ whole genome shotgun (WGS) entry which is preliminary data.</text>
</comment>
<dbReference type="STRING" id="1628148.BI198_13825"/>
<sequence length="135" mass="14511">MALVIAFISGLIMSIGISYSQMIEPSKVLAFLTLDKNWDPSLLLVMVSALVTYSIGYWLVRSKQKPVCAEKFQIPTKQKIDKPLVIGAVLFGAGWGLVGYCPGPAIAAISSGSTGTLAFVAAMIVGWFISRKWAL</sequence>
<dbReference type="RefSeq" id="WP_070050076.1">
    <property type="nucleotide sequence ID" value="NZ_CBCSDO010000002.1"/>
</dbReference>
<evidence type="ECO:0000313" key="3">
    <source>
        <dbReference type="Proteomes" id="UP000242258"/>
    </source>
</evidence>
<gene>
    <name evidence="2" type="ORF">BI198_13825</name>
</gene>
<proteinExistence type="predicted"/>
<dbReference type="OrthoDB" id="9790409at2"/>